<dbReference type="EMBL" id="JALHAT010000012">
    <property type="protein sequence ID" value="MCJ1960779.1"/>
    <property type="molecule type" value="Genomic_DNA"/>
</dbReference>
<reference evidence="1" key="1">
    <citation type="submission" date="2022-03" db="EMBL/GenBank/DDBJ databases">
        <title>Identification of a novel bacterium isolated from mangrove sediments.</title>
        <authorList>
            <person name="Pan X."/>
        </authorList>
    </citation>
    <scope>NUCLEOTIDE SEQUENCE</scope>
    <source>
        <strain evidence="1">B2637</strain>
    </source>
</reference>
<evidence type="ECO:0000313" key="1">
    <source>
        <dbReference type="EMBL" id="MCJ1960779.1"/>
    </source>
</evidence>
<evidence type="ECO:0000313" key="2">
    <source>
        <dbReference type="Proteomes" id="UP001162802"/>
    </source>
</evidence>
<dbReference type="RefSeq" id="WP_243799238.1">
    <property type="nucleotide sequence ID" value="NZ_JALHAT010000012.1"/>
</dbReference>
<name>A0ABT0AC93_9SPHN</name>
<evidence type="ECO:0008006" key="3">
    <source>
        <dbReference type="Google" id="ProtNLM"/>
    </source>
</evidence>
<accession>A0ABT0AC93</accession>
<sequence>MGPCHDIVFNDLIFESTLSATSRNLYGLIHCGNNDLERITFNRCRFTAPQAYVNALKFVFDDAPNGGFDIVFNDCVIDGVGRMGIEVQNHGVGTAERYGRIRWRGGKVVNTGLLGQVSFQGGSVQVSAGQTIVGASSASTAVVKAVVLSSGTWEAGDATGYFVVEDWASQFANAETIEANGVVAATCTGFNGNGQAFSFSGYGLDGEISNCQIENAAYAGIENVGLSHLTVANVTARDLVRGGGGCRPIAYTHERPMRGGNVTNFQCLTPASGPVTFANQIDLRTSHNLFNCSQVIYRGSRNAKSVQDAYICSSGPALFCTLAANEGLYTDYNTWTDLDIDHSAAATPFAMVRFQGANTQGNRIKGLRFKAASGGAFADNDAGSGPAAGLASNNFIVGLVEDYNGQGRPAPTLTFPSDTSYDVSTLSSWPALTAAPYVTIAGALSATRELRIPNNIPGRLALLNTATSPVSVKRTAGGAAALVHTAATAAVTRSGNDMVLVG</sequence>
<comment type="caution">
    <text evidence="1">The sequence shown here is derived from an EMBL/GenBank/DDBJ whole genome shotgun (WGS) entry which is preliminary data.</text>
</comment>
<protein>
    <recommendedName>
        <fullName evidence="3">Right handed beta helix domain-containing protein</fullName>
    </recommendedName>
</protein>
<keyword evidence="2" id="KW-1185">Reference proteome</keyword>
<gene>
    <name evidence="1" type="ORF">MTR65_08815</name>
</gene>
<proteinExistence type="predicted"/>
<dbReference type="Proteomes" id="UP001162802">
    <property type="component" value="Unassembled WGS sequence"/>
</dbReference>
<organism evidence="1 2">
    <name type="scientific">Novosphingobium mangrovi</name>
    <name type="common">ex Hu et al. 2023</name>
    <dbReference type="NCBI Taxonomy" id="2930094"/>
    <lineage>
        <taxon>Bacteria</taxon>
        <taxon>Pseudomonadati</taxon>
        <taxon>Pseudomonadota</taxon>
        <taxon>Alphaproteobacteria</taxon>
        <taxon>Sphingomonadales</taxon>
        <taxon>Sphingomonadaceae</taxon>
        <taxon>Novosphingobium</taxon>
    </lineage>
</organism>